<dbReference type="EMBL" id="CZBE01000003">
    <property type="protein sequence ID" value="CUP36442.1"/>
    <property type="molecule type" value="Genomic_DNA"/>
</dbReference>
<proteinExistence type="predicted"/>
<accession>A0A174MJ97</accession>
<keyword evidence="1" id="KW-0472">Membrane</keyword>
<reference evidence="3 5" key="2">
    <citation type="submission" date="2018-08" db="EMBL/GenBank/DDBJ databases">
        <title>A genome reference for cultivated species of the human gut microbiota.</title>
        <authorList>
            <person name="Zou Y."/>
            <person name="Xue W."/>
            <person name="Luo G."/>
        </authorList>
    </citation>
    <scope>NUCLEOTIDE SEQUENCE [LARGE SCALE GENOMIC DNA]</scope>
    <source>
        <strain evidence="3 5">TF05-12AC</strain>
    </source>
</reference>
<keyword evidence="1" id="KW-0812">Transmembrane</keyword>
<protein>
    <submittedName>
        <fullName evidence="2">Uncharacterized protein</fullName>
    </submittedName>
</protein>
<evidence type="ECO:0000313" key="2">
    <source>
        <dbReference type="EMBL" id="CUP36442.1"/>
    </source>
</evidence>
<dbReference type="RefSeq" id="WP_006873793.1">
    <property type="nucleotide sequence ID" value="NZ_CABIWA010000006.1"/>
</dbReference>
<evidence type="ECO:0000313" key="5">
    <source>
        <dbReference type="Proteomes" id="UP000260828"/>
    </source>
</evidence>
<dbReference type="EMBL" id="QVME01000003">
    <property type="protein sequence ID" value="RGE68288.1"/>
    <property type="molecule type" value="Genomic_DNA"/>
</dbReference>
<dbReference type="GeneID" id="72463064"/>
<evidence type="ECO:0000313" key="3">
    <source>
        <dbReference type="EMBL" id="RGE68288.1"/>
    </source>
</evidence>
<dbReference type="AlphaFoldDB" id="A0A174MJ97"/>
<gene>
    <name evidence="3" type="ORF">DXC40_08070</name>
    <name evidence="2" type="ORF">ERS852551_00569</name>
</gene>
<dbReference type="OrthoDB" id="2056265at2"/>
<reference evidence="2 4" key="1">
    <citation type="submission" date="2015-09" db="EMBL/GenBank/DDBJ databases">
        <authorList>
            <consortium name="Pathogen Informatics"/>
        </authorList>
    </citation>
    <scope>NUCLEOTIDE SEQUENCE [LARGE SCALE GENOMIC DNA]</scope>
    <source>
        <strain evidence="2 4">2789STDY5834939</strain>
    </source>
</reference>
<organism evidence="2 4">
    <name type="scientific">Anaerotruncus colihominis</name>
    <dbReference type="NCBI Taxonomy" id="169435"/>
    <lineage>
        <taxon>Bacteria</taxon>
        <taxon>Bacillati</taxon>
        <taxon>Bacillota</taxon>
        <taxon>Clostridia</taxon>
        <taxon>Eubacteriales</taxon>
        <taxon>Oscillospiraceae</taxon>
        <taxon>Anaerotruncus</taxon>
    </lineage>
</organism>
<name>A0A174MJ97_9FIRM</name>
<feature type="transmembrane region" description="Helical" evidence="1">
    <location>
        <begin position="28"/>
        <end position="55"/>
    </location>
</feature>
<keyword evidence="1" id="KW-1133">Transmembrane helix</keyword>
<dbReference type="Proteomes" id="UP000260828">
    <property type="component" value="Unassembled WGS sequence"/>
</dbReference>
<evidence type="ECO:0000313" key="4">
    <source>
        <dbReference type="Proteomes" id="UP000095765"/>
    </source>
</evidence>
<sequence>MDTLKRKFSRFENRFDTTAERFILHHPLLGLLVMFIGLPLLTLLAVVICTLAAMLPISLLCGWL</sequence>
<evidence type="ECO:0000256" key="1">
    <source>
        <dbReference type="SAM" id="Phobius"/>
    </source>
</evidence>
<dbReference type="Proteomes" id="UP000095765">
    <property type="component" value="Unassembled WGS sequence"/>
</dbReference>